<organism evidence="2 3">
    <name type="scientific">Purpureocillium lilacinum</name>
    <name type="common">Paecilomyces lilacinus</name>
    <dbReference type="NCBI Taxonomy" id="33203"/>
    <lineage>
        <taxon>Eukaryota</taxon>
        <taxon>Fungi</taxon>
        <taxon>Dikarya</taxon>
        <taxon>Ascomycota</taxon>
        <taxon>Pezizomycotina</taxon>
        <taxon>Sordariomycetes</taxon>
        <taxon>Hypocreomycetidae</taxon>
        <taxon>Hypocreales</taxon>
        <taxon>Ophiocordycipitaceae</taxon>
        <taxon>Purpureocillium</taxon>
    </lineage>
</organism>
<evidence type="ECO:0000256" key="1">
    <source>
        <dbReference type="SAM" id="MobiDB-lite"/>
    </source>
</evidence>
<dbReference type="Proteomes" id="UP001287286">
    <property type="component" value="Unassembled WGS sequence"/>
</dbReference>
<dbReference type="EMBL" id="JAWRVI010000005">
    <property type="protein sequence ID" value="KAK4093492.1"/>
    <property type="molecule type" value="Genomic_DNA"/>
</dbReference>
<protein>
    <submittedName>
        <fullName evidence="2">Uncharacterized protein</fullName>
    </submittedName>
</protein>
<accession>A0ABR0CBE0</accession>
<name>A0ABR0CBE0_PURLI</name>
<sequence>MLQYAINESVIECSKEAKEPAVDGLDEVLACRRLSAQTGRRGTKSIGHPGLYFSGTEDAKLPSRAQPQAPQPKYLRTAQLPCREKAYPATPGPSSTPPPDPGGEAQEPIAPPNTAPHFYLDGFY</sequence>
<gene>
    <name evidence="2" type="ORF">Purlil1_1826</name>
</gene>
<proteinExistence type="predicted"/>
<evidence type="ECO:0000313" key="2">
    <source>
        <dbReference type="EMBL" id="KAK4093492.1"/>
    </source>
</evidence>
<keyword evidence="3" id="KW-1185">Reference proteome</keyword>
<feature type="region of interest" description="Disordered" evidence="1">
    <location>
        <begin position="37"/>
        <end position="124"/>
    </location>
</feature>
<reference evidence="2 3" key="1">
    <citation type="journal article" date="2024" name="Microbiol. Resour. Announc.">
        <title>Genome annotations for the ascomycete fungi Trichoderma harzianum, Trichoderma aggressivum, and Purpureocillium lilacinum.</title>
        <authorList>
            <person name="Beijen E.P.W."/>
            <person name="Ohm R.A."/>
        </authorList>
    </citation>
    <scope>NUCLEOTIDE SEQUENCE [LARGE SCALE GENOMIC DNA]</scope>
    <source>
        <strain evidence="2 3">CBS 150709</strain>
    </source>
</reference>
<comment type="caution">
    <text evidence="2">The sequence shown here is derived from an EMBL/GenBank/DDBJ whole genome shotgun (WGS) entry which is preliminary data.</text>
</comment>
<evidence type="ECO:0000313" key="3">
    <source>
        <dbReference type="Proteomes" id="UP001287286"/>
    </source>
</evidence>
<feature type="compositionally biased region" description="Pro residues" evidence="1">
    <location>
        <begin position="90"/>
        <end position="101"/>
    </location>
</feature>